<dbReference type="Pfam" id="PF07963">
    <property type="entry name" value="N_methyl"/>
    <property type="match status" value="1"/>
</dbReference>
<name>A0A919BE69_9GAMM</name>
<dbReference type="Proteomes" id="UP000623842">
    <property type="component" value="Unassembled WGS sequence"/>
</dbReference>
<dbReference type="InterPro" id="IPR045584">
    <property type="entry name" value="Pilin-like"/>
</dbReference>
<evidence type="ECO:0008006" key="4">
    <source>
        <dbReference type="Google" id="ProtNLM"/>
    </source>
</evidence>
<evidence type="ECO:0000313" key="3">
    <source>
        <dbReference type="Proteomes" id="UP000623842"/>
    </source>
</evidence>
<dbReference type="PROSITE" id="PS00409">
    <property type="entry name" value="PROKAR_NTER_METHYL"/>
    <property type="match status" value="1"/>
</dbReference>
<proteinExistence type="predicted"/>
<organism evidence="2 3">
    <name type="scientific">Thalassotalea marina</name>
    <dbReference type="NCBI Taxonomy" id="1673741"/>
    <lineage>
        <taxon>Bacteria</taxon>
        <taxon>Pseudomonadati</taxon>
        <taxon>Pseudomonadota</taxon>
        <taxon>Gammaproteobacteria</taxon>
        <taxon>Alteromonadales</taxon>
        <taxon>Colwelliaceae</taxon>
        <taxon>Thalassotalea</taxon>
    </lineage>
</organism>
<protein>
    <recommendedName>
        <fullName evidence="4">Prepilin-type N-terminal cleavage/methylation domain-containing protein</fullName>
    </recommendedName>
</protein>
<keyword evidence="1" id="KW-0472">Membrane</keyword>
<sequence>MAARGFTLIELVIVIVVIGILAIVAIPKFVSLQLDAKNATLTGLKSGIESSRTLIYNKALAKDLHQEQNASVLVDGKLVPISYGYPLSDITLWQDGYFRLDVNYFKHSKSSDNLAMLFYFKERSPQPTTINDSCIVHYFAATSSSPAVVGFNQCLE</sequence>
<reference evidence="2" key="1">
    <citation type="journal article" date="2014" name="Int. J. Syst. Evol. Microbiol.">
        <title>Complete genome sequence of Corynebacterium casei LMG S-19264T (=DSM 44701T), isolated from a smear-ripened cheese.</title>
        <authorList>
            <consortium name="US DOE Joint Genome Institute (JGI-PGF)"/>
            <person name="Walter F."/>
            <person name="Albersmeier A."/>
            <person name="Kalinowski J."/>
            <person name="Ruckert C."/>
        </authorList>
    </citation>
    <scope>NUCLEOTIDE SEQUENCE</scope>
    <source>
        <strain evidence="2">KCTC 42731</strain>
    </source>
</reference>
<feature type="transmembrane region" description="Helical" evidence="1">
    <location>
        <begin position="6"/>
        <end position="26"/>
    </location>
</feature>
<dbReference type="AlphaFoldDB" id="A0A919BE69"/>
<evidence type="ECO:0000256" key="1">
    <source>
        <dbReference type="SAM" id="Phobius"/>
    </source>
</evidence>
<accession>A0A919BE69</accession>
<evidence type="ECO:0000313" key="2">
    <source>
        <dbReference type="EMBL" id="GHF82842.1"/>
    </source>
</evidence>
<dbReference type="EMBL" id="BNCK01000002">
    <property type="protein sequence ID" value="GHF82842.1"/>
    <property type="molecule type" value="Genomic_DNA"/>
</dbReference>
<keyword evidence="3" id="KW-1185">Reference proteome</keyword>
<keyword evidence="1" id="KW-1133">Transmembrane helix</keyword>
<keyword evidence="1" id="KW-0812">Transmembrane</keyword>
<dbReference type="NCBIfam" id="TIGR02532">
    <property type="entry name" value="IV_pilin_GFxxxE"/>
    <property type="match status" value="1"/>
</dbReference>
<dbReference type="InterPro" id="IPR012902">
    <property type="entry name" value="N_methyl_site"/>
</dbReference>
<gene>
    <name evidence="2" type="ORF">GCM10017161_07590</name>
</gene>
<reference evidence="2" key="2">
    <citation type="submission" date="2020-09" db="EMBL/GenBank/DDBJ databases">
        <authorList>
            <person name="Sun Q."/>
            <person name="Kim S."/>
        </authorList>
    </citation>
    <scope>NUCLEOTIDE SEQUENCE</scope>
    <source>
        <strain evidence="2">KCTC 42731</strain>
    </source>
</reference>
<comment type="caution">
    <text evidence="2">The sequence shown here is derived from an EMBL/GenBank/DDBJ whole genome shotgun (WGS) entry which is preliminary data.</text>
</comment>
<dbReference type="SUPFAM" id="SSF54523">
    <property type="entry name" value="Pili subunits"/>
    <property type="match status" value="1"/>
</dbReference>
<dbReference type="Gene3D" id="3.30.700.10">
    <property type="entry name" value="Glycoprotein, Type 4 Pilin"/>
    <property type="match status" value="1"/>
</dbReference>